<dbReference type="AlphaFoldDB" id="A0A5E4R6D9"/>
<dbReference type="Proteomes" id="UP000324832">
    <property type="component" value="Unassembled WGS sequence"/>
</dbReference>
<gene>
    <name evidence="2" type="ORF">LSINAPIS_LOCUS14428</name>
</gene>
<evidence type="ECO:0000313" key="3">
    <source>
        <dbReference type="Proteomes" id="UP000324832"/>
    </source>
</evidence>
<dbReference type="EMBL" id="FZQP02006887">
    <property type="protein sequence ID" value="VVD04739.1"/>
    <property type="molecule type" value="Genomic_DNA"/>
</dbReference>
<evidence type="ECO:0000313" key="2">
    <source>
        <dbReference type="EMBL" id="VVD04739.1"/>
    </source>
</evidence>
<name>A0A5E4R6D9_9NEOP</name>
<feature type="compositionally biased region" description="Polar residues" evidence="1">
    <location>
        <begin position="19"/>
        <end position="35"/>
    </location>
</feature>
<reference evidence="2 3" key="1">
    <citation type="submission" date="2017-07" db="EMBL/GenBank/DDBJ databases">
        <authorList>
            <person name="Talla V."/>
            <person name="Backstrom N."/>
        </authorList>
    </citation>
    <scope>NUCLEOTIDE SEQUENCE [LARGE SCALE GENOMIC DNA]</scope>
</reference>
<organism evidence="2 3">
    <name type="scientific">Leptidea sinapis</name>
    <dbReference type="NCBI Taxonomy" id="189913"/>
    <lineage>
        <taxon>Eukaryota</taxon>
        <taxon>Metazoa</taxon>
        <taxon>Ecdysozoa</taxon>
        <taxon>Arthropoda</taxon>
        <taxon>Hexapoda</taxon>
        <taxon>Insecta</taxon>
        <taxon>Pterygota</taxon>
        <taxon>Neoptera</taxon>
        <taxon>Endopterygota</taxon>
        <taxon>Lepidoptera</taxon>
        <taxon>Glossata</taxon>
        <taxon>Ditrysia</taxon>
        <taxon>Papilionoidea</taxon>
        <taxon>Pieridae</taxon>
        <taxon>Dismorphiinae</taxon>
        <taxon>Leptidea</taxon>
    </lineage>
</organism>
<proteinExistence type="predicted"/>
<accession>A0A5E4R6D9</accession>
<protein>
    <submittedName>
        <fullName evidence="2">Uncharacterized protein</fullName>
    </submittedName>
</protein>
<keyword evidence="3" id="KW-1185">Reference proteome</keyword>
<evidence type="ECO:0000256" key="1">
    <source>
        <dbReference type="SAM" id="MobiDB-lite"/>
    </source>
</evidence>
<sequence>MERLIEKMMVDLDADSDDSNSYALTNATSARSSGTESDHEGNVTRINTTAMNTLNKTITNITNKDEIHTSTPHKSHSHLGDELSAIADPSYDTKSRSRAHPLITLCHDGCWCCAHFKTQSS</sequence>
<feature type="region of interest" description="Disordered" evidence="1">
    <location>
        <begin position="15"/>
        <end position="41"/>
    </location>
</feature>